<organism evidence="1 2">
    <name type="scientific">Sclerotinia sclerotiorum (strain ATCC 18683 / 1980 / Ss-1)</name>
    <name type="common">White mold</name>
    <name type="synonym">Whetzelinia sclerotiorum</name>
    <dbReference type="NCBI Taxonomy" id="665079"/>
    <lineage>
        <taxon>Eukaryota</taxon>
        <taxon>Fungi</taxon>
        <taxon>Dikarya</taxon>
        <taxon>Ascomycota</taxon>
        <taxon>Pezizomycotina</taxon>
        <taxon>Leotiomycetes</taxon>
        <taxon>Helotiales</taxon>
        <taxon>Sclerotiniaceae</taxon>
        <taxon>Sclerotinia</taxon>
    </lineage>
</organism>
<name>A7ERT2_SCLS1</name>
<dbReference type="AlphaFoldDB" id="A7ERT2"/>
<accession>A7ERT2</accession>
<protein>
    <submittedName>
        <fullName evidence="1">Uncharacterized protein</fullName>
    </submittedName>
</protein>
<dbReference type="Proteomes" id="UP000001312">
    <property type="component" value="Unassembled WGS sequence"/>
</dbReference>
<evidence type="ECO:0000313" key="2">
    <source>
        <dbReference type="Proteomes" id="UP000001312"/>
    </source>
</evidence>
<dbReference type="KEGG" id="ssl:SS1G_08036"/>
<proteinExistence type="predicted"/>
<dbReference type="RefSeq" id="XP_001591410.1">
    <property type="nucleotide sequence ID" value="XM_001591360.1"/>
</dbReference>
<dbReference type="GeneID" id="5487258"/>
<sequence length="60" mass="6674">MSRCSGTETASVSGYEHYLNALCVTSTFHMAQNYSCGHGPYLSGQSYTFWQHEYSVQAAK</sequence>
<dbReference type="InParanoid" id="A7ERT2"/>
<dbReference type="EMBL" id="CH476630">
    <property type="protein sequence ID" value="EDN92174.1"/>
    <property type="molecule type" value="Genomic_DNA"/>
</dbReference>
<evidence type="ECO:0000313" key="1">
    <source>
        <dbReference type="EMBL" id="EDN92174.1"/>
    </source>
</evidence>
<gene>
    <name evidence="1" type="ORF">SS1G_08036</name>
</gene>
<keyword evidence="2" id="KW-1185">Reference proteome</keyword>
<reference evidence="2" key="1">
    <citation type="journal article" date="2011" name="PLoS Genet.">
        <title>Genomic analysis of the necrotrophic fungal pathogens Sclerotinia sclerotiorum and Botrytis cinerea.</title>
        <authorList>
            <person name="Amselem J."/>
            <person name="Cuomo C.A."/>
            <person name="van Kan J.A."/>
            <person name="Viaud M."/>
            <person name="Benito E.P."/>
            <person name="Couloux A."/>
            <person name="Coutinho P.M."/>
            <person name="de Vries R.P."/>
            <person name="Dyer P.S."/>
            <person name="Fillinger S."/>
            <person name="Fournier E."/>
            <person name="Gout L."/>
            <person name="Hahn M."/>
            <person name="Kohn L."/>
            <person name="Lapalu N."/>
            <person name="Plummer K.M."/>
            <person name="Pradier J.M."/>
            <person name="Quevillon E."/>
            <person name="Sharon A."/>
            <person name="Simon A."/>
            <person name="ten Have A."/>
            <person name="Tudzynski B."/>
            <person name="Tudzynski P."/>
            <person name="Wincker P."/>
            <person name="Andrew M."/>
            <person name="Anthouard V."/>
            <person name="Beever R.E."/>
            <person name="Beffa R."/>
            <person name="Benoit I."/>
            <person name="Bouzid O."/>
            <person name="Brault B."/>
            <person name="Chen Z."/>
            <person name="Choquer M."/>
            <person name="Collemare J."/>
            <person name="Cotton P."/>
            <person name="Danchin E.G."/>
            <person name="Da Silva C."/>
            <person name="Gautier A."/>
            <person name="Giraud C."/>
            <person name="Giraud T."/>
            <person name="Gonzalez C."/>
            <person name="Grossetete S."/>
            <person name="Guldener U."/>
            <person name="Henrissat B."/>
            <person name="Howlett B.J."/>
            <person name="Kodira C."/>
            <person name="Kretschmer M."/>
            <person name="Lappartient A."/>
            <person name="Leroch M."/>
            <person name="Levis C."/>
            <person name="Mauceli E."/>
            <person name="Neuveglise C."/>
            <person name="Oeser B."/>
            <person name="Pearson M."/>
            <person name="Poulain J."/>
            <person name="Poussereau N."/>
            <person name="Quesneville H."/>
            <person name="Rascle C."/>
            <person name="Schumacher J."/>
            <person name="Segurens B."/>
            <person name="Sexton A."/>
            <person name="Silva E."/>
            <person name="Sirven C."/>
            <person name="Soanes D.M."/>
            <person name="Talbot N.J."/>
            <person name="Templeton M."/>
            <person name="Yandava C."/>
            <person name="Yarden O."/>
            <person name="Zeng Q."/>
            <person name="Rollins J.A."/>
            <person name="Lebrun M.H."/>
            <person name="Dickman M."/>
        </authorList>
    </citation>
    <scope>NUCLEOTIDE SEQUENCE [LARGE SCALE GENOMIC DNA]</scope>
    <source>
        <strain evidence="2">ATCC 18683 / 1980 / Ss-1</strain>
    </source>
</reference>